<dbReference type="EMBL" id="MFFS01000098">
    <property type="protein sequence ID" value="OGF20308.1"/>
    <property type="molecule type" value="Genomic_DNA"/>
</dbReference>
<protein>
    <recommendedName>
        <fullName evidence="5">UDP-glucose 4-epimerase</fullName>
        <ecNumber evidence="4">5.1.3.2</ecNumber>
    </recommendedName>
</protein>
<evidence type="ECO:0000256" key="3">
    <source>
        <dbReference type="ARBA" id="ARBA00007637"/>
    </source>
</evidence>
<dbReference type="EC" id="5.1.3.2" evidence="4"/>
<dbReference type="CDD" id="cd03424">
    <property type="entry name" value="NUDIX_ADPRase_Nudt5_UGPPase_Nudt14"/>
    <property type="match status" value="1"/>
</dbReference>
<dbReference type="NCBIfam" id="TIGR01179">
    <property type="entry name" value="galE"/>
    <property type="match status" value="1"/>
</dbReference>
<dbReference type="InterPro" id="IPR015797">
    <property type="entry name" value="NUDIX_hydrolase-like_dom_sf"/>
</dbReference>
<dbReference type="Proteomes" id="UP000178323">
    <property type="component" value="Unassembled WGS sequence"/>
</dbReference>
<dbReference type="InterPro" id="IPR020084">
    <property type="entry name" value="NUDIX_hydrolase_CS"/>
</dbReference>
<comment type="similarity">
    <text evidence="3">Belongs to the NAD(P)-dependent epimerase/dehydratase family.</text>
</comment>
<dbReference type="PANTHER" id="PTHR43725">
    <property type="entry name" value="UDP-GLUCOSE 4-EPIMERASE"/>
    <property type="match status" value="1"/>
</dbReference>
<evidence type="ECO:0000313" key="10">
    <source>
        <dbReference type="EMBL" id="OGF20308.1"/>
    </source>
</evidence>
<keyword evidence="6" id="KW-0378">Hydrolase</keyword>
<dbReference type="GO" id="GO:0006012">
    <property type="term" value="P:galactose metabolic process"/>
    <property type="evidence" value="ECO:0007669"/>
    <property type="project" value="UniProtKB-UniPathway"/>
</dbReference>
<evidence type="ECO:0000256" key="2">
    <source>
        <dbReference type="ARBA" id="ARBA00001911"/>
    </source>
</evidence>
<comment type="cofactor">
    <cofactor evidence="2">
        <name>NAD(+)</name>
        <dbReference type="ChEBI" id="CHEBI:57540"/>
    </cofactor>
</comment>
<dbReference type="Pfam" id="PF00293">
    <property type="entry name" value="NUDIX"/>
    <property type="match status" value="1"/>
</dbReference>
<sequence>MLKKILVTGGTGYIGSHTVVELQNAGFDVIIIDNLSNSDIEVLNRIKEITGVKPEFAEVDLTDEAGVEDFFRKYGNIDSVIHFAALKAVGESVENPLDYYRNNIFGLVNLLEAMAACEEGSDPLQSLPAQAGGQTPRVDAKNQKINFIFSSSCVVYGQPDELPVTEKAPIKKAGSPYGNTKQMAEDIIADTAKARNGNMNALFLRYFNPIGAHESGLIGELPKGTPANLVPYVTQTAAGIREFMNVYGNDYPTPDGTGIRDYIHVVDLAKAHVKALKRLIESKNKSNLEIFNLGAGKGSSVLEIINTFKRINKIKVPYKITARRPGDIAEIWADTSLANRELGWQTEKSLEDALRDAWNWEKSYRSKKSAINKCKSAGIDLHRYKINAKEHPIDGMSSLALIHHPIPKQPIPEHARKVFNGEIFDIFQWEQELYDGSKTIFEKLKRPSAAVIIPIMADGGIIIAEQEQPGSAPFLGMPAGRADKGENILDAAKRELLEETGCKAREFISWFSYQPYHKIEWEVYFFVARGCRKIAEQNLDAGEKIELKYISFDEFIELAANGKFPDRELQIKILQAKLDGNKIGEIHNLFMR</sequence>
<dbReference type="UniPathway" id="UPA00214"/>
<dbReference type="PROSITE" id="PS00893">
    <property type="entry name" value="NUDIX_BOX"/>
    <property type="match status" value="1"/>
</dbReference>
<dbReference type="PANTHER" id="PTHR43725:SF47">
    <property type="entry name" value="UDP-GLUCOSE 4-EPIMERASE"/>
    <property type="match status" value="1"/>
</dbReference>
<evidence type="ECO:0000259" key="9">
    <source>
        <dbReference type="PROSITE" id="PS51462"/>
    </source>
</evidence>
<evidence type="ECO:0000256" key="1">
    <source>
        <dbReference type="ARBA" id="ARBA00000083"/>
    </source>
</evidence>
<evidence type="ECO:0000256" key="4">
    <source>
        <dbReference type="ARBA" id="ARBA00013189"/>
    </source>
</evidence>
<dbReference type="InterPro" id="IPR005886">
    <property type="entry name" value="UDP_G4E"/>
</dbReference>
<keyword evidence="7" id="KW-0520">NAD</keyword>
<evidence type="ECO:0000256" key="7">
    <source>
        <dbReference type="ARBA" id="ARBA00023027"/>
    </source>
</evidence>
<dbReference type="InterPro" id="IPR016040">
    <property type="entry name" value="NAD(P)-bd_dom"/>
</dbReference>
<evidence type="ECO:0000256" key="8">
    <source>
        <dbReference type="ARBA" id="ARBA00023235"/>
    </source>
</evidence>
<dbReference type="STRING" id="1797985.A2Y83_02960"/>
<dbReference type="GO" id="GO:0003978">
    <property type="term" value="F:UDP-glucose 4-epimerase activity"/>
    <property type="evidence" value="ECO:0007669"/>
    <property type="project" value="UniProtKB-EC"/>
</dbReference>
<dbReference type="Gene3D" id="3.90.79.10">
    <property type="entry name" value="Nucleoside Triphosphate Pyrophosphohydrolase"/>
    <property type="match status" value="1"/>
</dbReference>
<evidence type="ECO:0000256" key="5">
    <source>
        <dbReference type="ARBA" id="ARBA00018569"/>
    </source>
</evidence>
<dbReference type="GO" id="GO:0005829">
    <property type="term" value="C:cytosol"/>
    <property type="evidence" value="ECO:0007669"/>
    <property type="project" value="TreeGrafter"/>
</dbReference>
<dbReference type="SUPFAM" id="SSF51735">
    <property type="entry name" value="NAD(P)-binding Rossmann-fold domains"/>
    <property type="match status" value="1"/>
</dbReference>
<dbReference type="PROSITE" id="PS51462">
    <property type="entry name" value="NUDIX"/>
    <property type="match status" value="1"/>
</dbReference>
<evidence type="ECO:0000256" key="6">
    <source>
        <dbReference type="ARBA" id="ARBA00022801"/>
    </source>
</evidence>
<feature type="domain" description="Nudix hydrolase" evidence="9">
    <location>
        <begin position="444"/>
        <end position="572"/>
    </location>
</feature>
<organism evidence="10 11">
    <name type="scientific">Candidatus Falkowbacteria bacterium RBG_13_39_14</name>
    <dbReference type="NCBI Taxonomy" id="1797985"/>
    <lineage>
        <taxon>Bacteria</taxon>
        <taxon>Candidatus Falkowiibacteriota</taxon>
    </lineage>
</organism>
<comment type="caution">
    <text evidence="10">The sequence shown here is derived from an EMBL/GenBank/DDBJ whole genome shotgun (WGS) entry which is preliminary data.</text>
</comment>
<dbReference type="SUPFAM" id="SSF55811">
    <property type="entry name" value="Nudix"/>
    <property type="match status" value="1"/>
</dbReference>
<dbReference type="Gene3D" id="3.90.25.10">
    <property type="entry name" value="UDP-galactose 4-epimerase, domain 1"/>
    <property type="match status" value="1"/>
</dbReference>
<accession>A0A1F5S0V7</accession>
<evidence type="ECO:0000313" key="11">
    <source>
        <dbReference type="Proteomes" id="UP000178323"/>
    </source>
</evidence>
<dbReference type="AlphaFoldDB" id="A0A1F5S0V7"/>
<dbReference type="PRINTS" id="PR01713">
    <property type="entry name" value="NUCEPIMERASE"/>
</dbReference>
<keyword evidence="8" id="KW-0413">Isomerase</keyword>
<name>A0A1F5S0V7_9BACT</name>
<dbReference type="CDD" id="cd05247">
    <property type="entry name" value="UDP_G4E_1_SDR_e"/>
    <property type="match status" value="1"/>
</dbReference>
<dbReference type="Gene3D" id="3.40.50.720">
    <property type="entry name" value="NAD(P)-binding Rossmann-like Domain"/>
    <property type="match status" value="1"/>
</dbReference>
<dbReference type="Pfam" id="PF16363">
    <property type="entry name" value="GDP_Man_Dehyd"/>
    <property type="match status" value="1"/>
</dbReference>
<reference evidence="10 11" key="1">
    <citation type="journal article" date="2016" name="Nat. Commun.">
        <title>Thousands of microbial genomes shed light on interconnected biogeochemical processes in an aquifer system.</title>
        <authorList>
            <person name="Anantharaman K."/>
            <person name="Brown C.T."/>
            <person name="Hug L.A."/>
            <person name="Sharon I."/>
            <person name="Castelle C.J."/>
            <person name="Probst A.J."/>
            <person name="Thomas B.C."/>
            <person name="Singh A."/>
            <person name="Wilkins M.J."/>
            <person name="Karaoz U."/>
            <person name="Brodie E.L."/>
            <person name="Williams K.H."/>
            <person name="Hubbard S.S."/>
            <person name="Banfield J.F."/>
        </authorList>
    </citation>
    <scope>NUCLEOTIDE SEQUENCE [LARGE SCALE GENOMIC DNA]</scope>
</reference>
<comment type="catalytic activity">
    <reaction evidence="1">
        <text>UDP-alpha-D-glucose = UDP-alpha-D-galactose</text>
        <dbReference type="Rhea" id="RHEA:22168"/>
        <dbReference type="ChEBI" id="CHEBI:58885"/>
        <dbReference type="ChEBI" id="CHEBI:66914"/>
        <dbReference type="EC" id="5.1.3.2"/>
    </reaction>
</comment>
<dbReference type="GO" id="GO:0016787">
    <property type="term" value="F:hydrolase activity"/>
    <property type="evidence" value="ECO:0007669"/>
    <property type="project" value="UniProtKB-KW"/>
</dbReference>
<dbReference type="InterPro" id="IPR000086">
    <property type="entry name" value="NUDIX_hydrolase_dom"/>
</dbReference>
<proteinExistence type="inferred from homology"/>
<dbReference type="InterPro" id="IPR036291">
    <property type="entry name" value="NAD(P)-bd_dom_sf"/>
</dbReference>
<gene>
    <name evidence="10" type="ORF">A2Y83_02960</name>
</gene>